<accession>A0ABT5DS21</accession>
<dbReference type="InterPro" id="IPR051200">
    <property type="entry name" value="Host-pathogen_enzymatic-act"/>
</dbReference>
<evidence type="ECO:0000313" key="2">
    <source>
        <dbReference type="Proteomes" id="UP001221686"/>
    </source>
</evidence>
<name>A0ABT5DS21_9BACT</name>
<dbReference type="EMBL" id="JAQNDL010000001">
    <property type="protein sequence ID" value="MDC0715970.1"/>
    <property type="molecule type" value="Genomic_DNA"/>
</dbReference>
<reference evidence="1 2" key="1">
    <citation type="submission" date="2022-11" db="EMBL/GenBank/DDBJ databases">
        <title>Minimal conservation of predation-associated metabolite biosynthetic gene clusters underscores biosynthetic potential of Myxococcota including descriptions for ten novel species: Archangium lansinium sp. nov., Myxococcus landrumus sp. nov., Nannocystis bai.</title>
        <authorList>
            <person name="Ahearne A."/>
            <person name="Stevens C."/>
            <person name="Dowd S."/>
        </authorList>
    </citation>
    <scope>NUCLEOTIDE SEQUENCE [LARGE SCALE GENOMIC DNA]</scope>
    <source>
        <strain evidence="1 2">BB15-2</strain>
    </source>
</reference>
<dbReference type="Gene3D" id="2.130.10.10">
    <property type="entry name" value="YVTN repeat-like/Quinoprotein amine dehydrogenase"/>
    <property type="match status" value="2"/>
</dbReference>
<dbReference type="RefSeq" id="WP_272084404.1">
    <property type="nucleotide sequence ID" value="NZ_JAQNDL010000001.1"/>
</dbReference>
<protein>
    <recommendedName>
        <fullName evidence="3">WD40 repeat domain-containing protein</fullName>
    </recommendedName>
</protein>
<dbReference type="InterPro" id="IPR011044">
    <property type="entry name" value="Quino_amine_DH_bsu"/>
</dbReference>
<dbReference type="Proteomes" id="UP001221686">
    <property type="component" value="Unassembled WGS sequence"/>
</dbReference>
<evidence type="ECO:0000313" key="1">
    <source>
        <dbReference type="EMBL" id="MDC0715970.1"/>
    </source>
</evidence>
<gene>
    <name evidence="1" type="ORF">POL25_03630</name>
</gene>
<dbReference type="PANTHER" id="PTHR47197">
    <property type="entry name" value="PROTEIN NIRF"/>
    <property type="match status" value="1"/>
</dbReference>
<dbReference type="PANTHER" id="PTHR47197:SF3">
    <property type="entry name" value="DIHYDRO-HEME D1 DEHYDROGENASE"/>
    <property type="match status" value="1"/>
</dbReference>
<sequence length="564" mass="61417">MKRRLKSPPSKLEKLKPAIAAVLPGGLPRAVARFYAERDGLKVAWDGEEAVLVGLVEMFGGLEKRAFRPHVVVKKADLDELEWSDLPFYERFFNEHGDVTDKKSLDRLNLRMRLKLLVSVAGESTELAIDYFADEPTIYLVDRADAAYPLNDLDFKEFVAWFEKFGTRRWYYAFLDKKAEASLNIDLRAELEASLADFPAEEWAPLLERLPKKKAPKATRVQVLAPASDGPSAHSPLPSLKQPPVVVADDNPRRAVFSADGQRLVVWGGDYGLFVLDVGRRERVWQQKHAHAMDLSQDGQIVAVLEHKGSGEPVDRLVLRSGATGKPLQRAPWRPGGELTTLACIGGGRVVVADNADALHVLDLATQGVVKTVPKVKHVRRLGAVGGDPGRVLVHVQAFDFGAMALTGPSAVKLLDLDTGKVVTTWADASIFAASADGTRVALGSTGERTRVQIVEVASGRVLHEFVGGPTNPAYDPHAGFRLALAPDGARLVVSELVFDAASKTETSTLSLYDANEGTLVERVDLGRDPERSRLTIDAEGLALSRDGVLGVAADAYGLRLWQV</sequence>
<dbReference type="InterPro" id="IPR015943">
    <property type="entry name" value="WD40/YVTN_repeat-like_dom_sf"/>
</dbReference>
<proteinExistence type="predicted"/>
<dbReference type="SUPFAM" id="SSF50969">
    <property type="entry name" value="YVTN repeat-like/Quinoprotein amine dehydrogenase"/>
    <property type="match status" value="1"/>
</dbReference>
<organism evidence="1 2">
    <name type="scientific">Nannocystis bainbridge</name>
    <dbReference type="NCBI Taxonomy" id="2995303"/>
    <lineage>
        <taxon>Bacteria</taxon>
        <taxon>Pseudomonadati</taxon>
        <taxon>Myxococcota</taxon>
        <taxon>Polyangia</taxon>
        <taxon>Nannocystales</taxon>
        <taxon>Nannocystaceae</taxon>
        <taxon>Nannocystis</taxon>
    </lineage>
</organism>
<keyword evidence="2" id="KW-1185">Reference proteome</keyword>
<evidence type="ECO:0008006" key="3">
    <source>
        <dbReference type="Google" id="ProtNLM"/>
    </source>
</evidence>
<comment type="caution">
    <text evidence="1">The sequence shown here is derived from an EMBL/GenBank/DDBJ whole genome shotgun (WGS) entry which is preliminary data.</text>
</comment>